<evidence type="ECO:0000313" key="2">
    <source>
        <dbReference type="Proteomes" id="UP000283269"/>
    </source>
</evidence>
<dbReference type="InParanoid" id="A0A409WJ97"/>
<dbReference type="Proteomes" id="UP000283269">
    <property type="component" value="Unassembled WGS sequence"/>
</dbReference>
<accession>A0A409WJ97</accession>
<dbReference type="AlphaFoldDB" id="A0A409WJ97"/>
<name>A0A409WJ97_PSICY</name>
<evidence type="ECO:0000313" key="1">
    <source>
        <dbReference type="EMBL" id="PPQ78575.1"/>
    </source>
</evidence>
<sequence>MSSEWSTGLRIQKHIRNTQDSAYDNSRGTDKVVALRKRTCDVAELEQFEAISNRTKLQHVAGNIENKRLDETDARHAFKFSDLKYTEPRLDTRKDTARAVLLTRKVNEVILYSSNSPTVPHILLNPPKETNGAYEYSENATPVQNWKYGDALVVPNYDSSRPTQYTNAPQLKDEEDPFDHYMKFTSIETGCFESDTGSNDSELSNVRYSFCSDSPFPWQVTFSGQSEYDDFPWLSTDLEHLSVPGYVSTYEFRSRMNTVKENQGHSCFDDCFK</sequence>
<comment type="caution">
    <text evidence="1">The sequence shown here is derived from an EMBL/GenBank/DDBJ whole genome shotgun (WGS) entry which is preliminary data.</text>
</comment>
<keyword evidence="2" id="KW-1185">Reference proteome</keyword>
<reference evidence="1 2" key="1">
    <citation type="journal article" date="2018" name="Evol. Lett.">
        <title>Horizontal gene cluster transfer increased hallucinogenic mushroom diversity.</title>
        <authorList>
            <person name="Reynolds H.T."/>
            <person name="Vijayakumar V."/>
            <person name="Gluck-Thaler E."/>
            <person name="Korotkin H.B."/>
            <person name="Matheny P.B."/>
            <person name="Slot J.C."/>
        </authorList>
    </citation>
    <scope>NUCLEOTIDE SEQUENCE [LARGE SCALE GENOMIC DNA]</scope>
    <source>
        <strain evidence="1 2">2631</strain>
    </source>
</reference>
<organism evidence="1 2">
    <name type="scientific">Psilocybe cyanescens</name>
    <dbReference type="NCBI Taxonomy" id="93625"/>
    <lineage>
        <taxon>Eukaryota</taxon>
        <taxon>Fungi</taxon>
        <taxon>Dikarya</taxon>
        <taxon>Basidiomycota</taxon>
        <taxon>Agaricomycotina</taxon>
        <taxon>Agaricomycetes</taxon>
        <taxon>Agaricomycetidae</taxon>
        <taxon>Agaricales</taxon>
        <taxon>Agaricineae</taxon>
        <taxon>Strophariaceae</taxon>
        <taxon>Psilocybe</taxon>
    </lineage>
</organism>
<dbReference type="EMBL" id="NHYD01003414">
    <property type="protein sequence ID" value="PPQ78575.1"/>
    <property type="molecule type" value="Genomic_DNA"/>
</dbReference>
<proteinExistence type="predicted"/>
<protein>
    <submittedName>
        <fullName evidence="1">Uncharacterized protein</fullName>
    </submittedName>
</protein>
<gene>
    <name evidence="1" type="ORF">CVT25_011786</name>
</gene>